<keyword evidence="2" id="KW-1185">Reference proteome</keyword>
<dbReference type="EMBL" id="BSRI01000002">
    <property type="protein sequence ID" value="GLV59441.1"/>
    <property type="molecule type" value="Genomic_DNA"/>
</dbReference>
<gene>
    <name evidence="1" type="ORF">KDH_62680</name>
</gene>
<evidence type="ECO:0000313" key="1">
    <source>
        <dbReference type="EMBL" id="GLV59441.1"/>
    </source>
</evidence>
<evidence type="ECO:0000313" key="2">
    <source>
        <dbReference type="Proteomes" id="UP001344906"/>
    </source>
</evidence>
<comment type="caution">
    <text evidence="1">The sequence shown here is derived from an EMBL/GenBank/DDBJ whole genome shotgun (WGS) entry which is preliminary data.</text>
</comment>
<organism evidence="1 2">
    <name type="scientific">Dictyobacter halimunensis</name>
    <dbReference type="NCBI Taxonomy" id="3026934"/>
    <lineage>
        <taxon>Bacteria</taxon>
        <taxon>Bacillati</taxon>
        <taxon>Chloroflexota</taxon>
        <taxon>Ktedonobacteria</taxon>
        <taxon>Ktedonobacterales</taxon>
        <taxon>Dictyobacteraceae</taxon>
        <taxon>Dictyobacter</taxon>
    </lineage>
</organism>
<reference evidence="1 2" key="1">
    <citation type="submission" date="2023-02" db="EMBL/GenBank/DDBJ databases">
        <title>Dictyobacter halimunensis sp. nov., a new member of the class Ktedonobacteria from forest soil in a geothermal area.</title>
        <authorList>
            <person name="Rachmania M.K."/>
            <person name="Ningsih F."/>
            <person name="Sakai Y."/>
            <person name="Yabe S."/>
            <person name="Yokota A."/>
            <person name="Sjamsuridzal W."/>
        </authorList>
    </citation>
    <scope>NUCLEOTIDE SEQUENCE [LARGE SCALE GENOMIC DNA]</scope>
    <source>
        <strain evidence="1 2">S3.2.2.5</strain>
    </source>
</reference>
<name>A0ABQ6FYS7_9CHLR</name>
<proteinExistence type="predicted"/>
<dbReference type="Proteomes" id="UP001344906">
    <property type="component" value="Unassembled WGS sequence"/>
</dbReference>
<sequence>MFIAYGLHEVSHLWCSEVSFVLVHGVRESAPHALTQKNSAAAQRTRVWGRSCASTVTGVRPIR</sequence>
<accession>A0ABQ6FYS7</accession>
<protein>
    <submittedName>
        <fullName evidence="1">Uncharacterized protein</fullName>
    </submittedName>
</protein>